<gene>
    <name evidence="2" type="ORF">SARC_14985</name>
</gene>
<proteinExistence type="predicted"/>
<name>A0A0L0F743_9EUKA</name>
<accession>A0A0L0F743</accession>
<feature type="compositionally biased region" description="Basic residues" evidence="1">
    <location>
        <begin position="30"/>
        <end position="40"/>
    </location>
</feature>
<keyword evidence="3" id="KW-1185">Reference proteome</keyword>
<sequence>KRIKVSDLSVKAEPTASKPKAKAHSTAAARTRKPWVKKSPIKAPVKTSVVTEWPKVLTADDMASDVEVTGNLSDDNKEILKDVASDTAVSAIPGPAVSGKL</sequence>
<dbReference type="EMBL" id="KQ247016">
    <property type="protein sequence ID" value="KNC72459.1"/>
    <property type="molecule type" value="Genomic_DNA"/>
</dbReference>
<evidence type="ECO:0000256" key="1">
    <source>
        <dbReference type="SAM" id="MobiDB-lite"/>
    </source>
</evidence>
<evidence type="ECO:0000313" key="3">
    <source>
        <dbReference type="Proteomes" id="UP000054560"/>
    </source>
</evidence>
<protein>
    <submittedName>
        <fullName evidence="2">Uncharacterized protein</fullName>
    </submittedName>
</protein>
<reference evidence="2 3" key="1">
    <citation type="submission" date="2011-02" db="EMBL/GenBank/DDBJ databases">
        <title>The Genome Sequence of Sphaeroforma arctica JP610.</title>
        <authorList>
            <consortium name="The Broad Institute Genome Sequencing Platform"/>
            <person name="Russ C."/>
            <person name="Cuomo C."/>
            <person name="Young S.K."/>
            <person name="Zeng Q."/>
            <person name="Gargeya S."/>
            <person name="Alvarado L."/>
            <person name="Berlin A."/>
            <person name="Chapman S.B."/>
            <person name="Chen Z."/>
            <person name="Freedman E."/>
            <person name="Gellesch M."/>
            <person name="Goldberg J."/>
            <person name="Griggs A."/>
            <person name="Gujja S."/>
            <person name="Heilman E."/>
            <person name="Heiman D."/>
            <person name="Howarth C."/>
            <person name="Mehta T."/>
            <person name="Neiman D."/>
            <person name="Pearson M."/>
            <person name="Roberts A."/>
            <person name="Saif S."/>
            <person name="Shea T."/>
            <person name="Shenoy N."/>
            <person name="Sisk P."/>
            <person name="Stolte C."/>
            <person name="Sykes S."/>
            <person name="White J."/>
            <person name="Yandava C."/>
            <person name="Burger G."/>
            <person name="Gray M.W."/>
            <person name="Holland P.W.H."/>
            <person name="King N."/>
            <person name="Lang F.B.F."/>
            <person name="Roger A.J."/>
            <person name="Ruiz-Trillo I."/>
            <person name="Haas B."/>
            <person name="Nusbaum C."/>
            <person name="Birren B."/>
        </authorList>
    </citation>
    <scope>NUCLEOTIDE SEQUENCE [LARGE SCALE GENOMIC DNA]</scope>
    <source>
        <strain evidence="2 3">JP610</strain>
    </source>
</reference>
<feature type="region of interest" description="Disordered" evidence="1">
    <location>
        <begin position="1"/>
        <end position="40"/>
    </location>
</feature>
<dbReference type="Proteomes" id="UP000054560">
    <property type="component" value="Unassembled WGS sequence"/>
</dbReference>
<dbReference type="RefSeq" id="XP_014146361.1">
    <property type="nucleotide sequence ID" value="XM_014290886.1"/>
</dbReference>
<feature type="non-terminal residue" evidence="2">
    <location>
        <position position="1"/>
    </location>
</feature>
<evidence type="ECO:0000313" key="2">
    <source>
        <dbReference type="EMBL" id="KNC72459.1"/>
    </source>
</evidence>
<organism evidence="2 3">
    <name type="scientific">Sphaeroforma arctica JP610</name>
    <dbReference type="NCBI Taxonomy" id="667725"/>
    <lineage>
        <taxon>Eukaryota</taxon>
        <taxon>Ichthyosporea</taxon>
        <taxon>Ichthyophonida</taxon>
        <taxon>Sphaeroforma</taxon>
    </lineage>
</organism>
<dbReference type="GeneID" id="25915489"/>
<dbReference type="AlphaFoldDB" id="A0A0L0F743"/>